<dbReference type="PANTHER" id="PTHR23095">
    <property type="entry name" value="PARANEOPLASTIC ANTIGEN"/>
    <property type="match status" value="1"/>
</dbReference>
<sequence length="466" mass="51990">MDFVEKLGIKVPNAVIVRGVTGSEKDEEIFEFLKQYGSISRVLTIDDQVSEFNKDQIVEYNSGVAVQTLGPLLPYVHPSAASPDVVFSVHALTDVYSQRVGGSVTDTYLSELRGIAKLSGKDFEEVLREVMTKIEKSVGVAEESVALSTEVEIEEADHTDRPSQTPATFIEPAGISVCPKLGHADDEYRTPTLSSGTKRSLTLNPGELNPPDVQRIVVEHIVKSDDKMSCTHSTLRLRAFSGKIPRPYNEADYDTWRSHVDLMMEDTSVSDLEKTHKILESLLIPASDVVRHLGPEAPPSTYLQLLESAFGTVEDGEELLVRFMNTLQDPGEKPSAYLHRLQVALNRTVRRGGVQPQEVDKHLLKQFYRGCWNHDLLAVLQLELKDRQPPSLAELLLLLRTAENRQETKTSRMKRHLGTTKPKVVSHRQSVQETSETQAESESSDLSKLKKQVADLKSQLTALMKQ</sequence>
<dbReference type="Ensembl" id="ENSPNYT00000006613.1">
    <property type="protein sequence ID" value="ENSPNYP00000006452.1"/>
    <property type="gene ID" value="ENSPNYG00000004956.1"/>
</dbReference>
<protein>
    <recommendedName>
        <fullName evidence="2">Paraneoplastic antigen Ma-like C-terminal domain-containing protein</fullName>
    </recommendedName>
</protein>
<reference evidence="3" key="1">
    <citation type="submission" date="2023-09" db="UniProtKB">
        <authorList>
            <consortium name="Ensembl"/>
        </authorList>
    </citation>
    <scope>IDENTIFICATION</scope>
</reference>
<dbReference type="GeneTree" id="ENSGT01030000234522"/>
<dbReference type="STRING" id="303518.ENSPNYP00000006452"/>
<name>A0A3B4F7F7_9CICH</name>
<dbReference type="AlphaFoldDB" id="A0A3B4F7F7"/>
<feature type="region of interest" description="Disordered" evidence="1">
    <location>
        <begin position="406"/>
        <end position="450"/>
    </location>
</feature>
<evidence type="ECO:0000256" key="1">
    <source>
        <dbReference type="SAM" id="MobiDB-lite"/>
    </source>
</evidence>
<organism evidence="3">
    <name type="scientific">Pundamilia nyererei</name>
    <dbReference type="NCBI Taxonomy" id="303518"/>
    <lineage>
        <taxon>Eukaryota</taxon>
        <taxon>Metazoa</taxon>
        <taxon>Chordata</taxon>
        <taxon>Craniata</taxon>
        <taxon>Vertebrata</taxon>
        <taxon>Euteleostomi</taxon>
        <taxon>Actinopterygii</taxon>
        <taxon>Neopterygii</taxon>
        <taxon>Teleostei</taxon>
        <taxon>Neoteleostei</taxon>
        <taxon>Acanthomorphata</taxon>
        <taxon>Ovalentaria</taxon>
        <taxon>Cichlomorphae</taxon>
        <taxon>Cichliformes</taxon>
        <taxon>Cichlidae</taxon>
        <taxon>African cichlids</taxon>
        <taxon>Pseudocrenilabrinae</taxon>
        <taxon>Haplochromini</taxon>
        <taxon>Pundamilia</taxon>
    </lineage>
</organism>
<dbReference type="PANTHER" id="PTHR23095:SF53">
    <property type="entry name" value="ZINC FINGER CCHC DOMAIN-CONTAINING PROTEIN 12-LIKE"/>
    <property type="match status" value="1"/>
</dbReference>
<dbReference type="InterPro" id="IPR048270">
    <property type="entry name" value="PNMA_C"/>
</dbReference>
<dbReference type="InterPro" id="IPR026523">
    <property type="entry name" value="PNMA"/>
</dbReference>
<accession>A0A3B4F7F7</accession>
<proteinExistence type="predicted"/>
<feature type="compositionally biased region" description="Low complexity" evidence="1">
    <location>
        <begin position="429"/>
        <end position="444"/>
    </location>
</feature>
<evidence type="ECO:0000313" key="3">
    <source>
        <dbReference type="Ensembl" id="ENSPNYP00000006452.1"/>
    </source>
</evidence>
<evidence type="ECO:0000259" key="2">
    <source>
        <dbReference type="Pfam" id="PF14893"/>
    </source>
</evidence>
<feature type="domain" description="Paraneoplastic antigen Ma-like C-terminal" evidence="2">
    <location>
        <begin position="240"/>
        <end position="396"/>
    </location>
</feature>
<dbReference type="Pfam" id="PF14893">
    <property type="entry name" value="PNMA"/>
    <property type="match status" value="1"/>
</dbReference>